<protein>
    <submittedName>
        <fullName evidence="1">Uncharacterized protein</fullName>
    </submittedName>
</protein>
<proteinExistence type="predicted"/>
<organism evidence="1 2">
    <name type="scientific">Rangifer tarandus platyrhynchus</name>
    <name type="common">Svalbard reindeer</name>
    <dbReference type="NCBI Taxonomy" id="3082113"/>
    <lineage>
        <taxon>Eukaryota</taxon>
        <taxon>Metazoa</taxon>
        <taxon>Chordata</taxon>
        <taxon>Craniata</taxon>
        <taxon>Vertebrata</taxon>
        <taxon>Euteleostomi</taxon>
        <taxon>Mammalia</taxon>
        <taxon>Eutheria</taxon>
        <taxon>Laurasiatheria</taxon>
        <taxon>Artiodactyla</taxon>
        <taxon>Ruminantia</taxon>
        <taxon>Pecora</taxon>
        <taxon>Cervidae</taxon>
        <taxon>Odocoileinae</taxon>
        <taxon>Rangifer</taxon>
    </lineage>
</organism>
<evidence type="ECO:0000313" key="1">
    <source>
        <dbReference type="EMBL" id="CAN0570493.1"/>
    </source>
</evidence>
<name>A0AC60A8Z3_RANTA</name>
<reference evidence="1" key="2">
    <citation type="submission" date="2025-03" db="EMBL/GenBank/DDBJ databases">
        <authorList>
            <consortium name="ELIXIR-Norway"/>
            <consortium name="Elixir Norway"/>
        </authorList>
    </citation>
    <scope>NUCLEOTIDE SEQUENCE</scope>
</reference>
<dbReference type="Proteomes" id="UP001162501">
    <property type="component" value="Chromosome 9"/>
</dbReference>
<sequence length="99" mass="10398">MYVGVLGAQWGPTRRGGDPGRLLGGGDAAVSLEGCFFMQEWMQALPGPQNSGPHLALGSDLPLTLCNTCRQPRVLILTPAEGSPSLQSFFSRSVKVSGP</sequence>
<evidence type="ECO:0000313" key="2">
    <source>
        <dbReference type="Proteomes" id="UP001162501"/>
    </source>
</evidence>
<dbReference type="EMBL" id="OX596093">
    <property type="protein sequence ID" value="CAN0570493.1"/>
    <property type="molecule type" value="Genomic_DNA"/>
</dbReference>
<accession>A0AC60A8Z3</accession>
<reference evidence="1" key="1">
    <citation type="submission" date="2023-05" db="EMBL/GenBank/DDBJ databases">
        <authorList>
            <consortium name="ELIXIR-Norway"/>
        </authorList>
    </citation>
    <scope>NUCLEOTIDE SEQUENCE</scope>
</reference>
<gene>
    <name evidence="1" type="ORF">MRATA1EN22A_LOCUS28150</name>
</gene>